<dbReference type="InterPro" id="IPR003018">
    <property type="entry name" value="GAF"/>
</dbReference>
<keyword evidence="1" id="KW-0472">Membrane</keyword>
<dbReference type="Pfam" id="PF16927">
    <property type="entry name" value="HisKA_7TM"/>
    <property type="match status" value="1"/>
</dbReference>
<dbReference type="InterPro" id="IPR029787">
    <property type="entry name" value="Nucleotide_cyclase"/>
</dbReference>
<dbReference type="Pfam" id="PF01590">
    <property type="entry name" value="GAF"/>
    <property type="match status" value="1"/>
</dbReference>
<feature type="transmembrane region" description="Helical" evidence="1">
    <location>
        <begin position="220"/>
        <end position="242"/>
    </location>
</feature>
<feature type="transmembrane region" description="Helical" evidence="1">
    <location>
        <begin position="6"/>
        <end position="25"/>
    </location>
</feature>
<feature type="transmembrane region" description="Helical" evidence="1">
    <location>
        <begin position="134"/>
        <end position="156"/>
    </location>
</feature>
<evidence type="ECO:0000313" key="6">
    <source>
        <dbReference type="Proteomes" id="UP001065549"/>
    </source>
</evidence>
<feature type="domain" description="HD-GYP" evidence="4">
    <location>
        <begin position="647"/>
        <end position="842"/>
    </location>
</feature>
<keyword evidence="5" id="KW-0808">Transferase</keyword>
<gene>
    <name evidence="5" type="ORF">OBO34_19920</name>
</gene>
<dbReference type="SUPFAM" id="SSF55073">
    <property type="entry name" value="Nucleotide cyclase"/>
    <property type="match status" value="1"/>
</dbReference>
<dbReference type="SUPFAM" id="SSF109604">
    <property type="entry name" value="HD-domain/PDEase-like"/>
    <property type="match status" value="1"/>
</dbReference>
<dbReference type="CDD" id="cd01949">
    <property type="entry name" value="GGDEF"/>
    <property type="match status" value="1"/>
</dbReference>
<dbReference type="InterPro" id="IPR000160">
    <property type="entry name" value="GGDEF_dom"/>
</dbReference>
<dbReference type="Proteomes" id="UP001065549">
    <property type="component" value="Unassembled WGS sequence"/>
</dbReference>
<dbReference type="SUPFAM" id="SSF55781">
    <property type="entry name" value="GAF domain-like"/>
    <property type="match status" value="1"/>
</dbReference>
<dbReference type="EC" id="2.7.7.65" evidence="5"/>
<organism evidence="5 6">
    <name type="scientific">Hominibacterium faecale</name>
    <dbReference type="NCBI Taxonomy" id="2839743"/>
    <lineage>
        <taxon>Bacteria</taxon>
        <taxon>Bacillati</taxon>
        <taxon>Bacillota</taxon>
        <taxon>Clostridia</taxon>
        <taxon>Peptostreptococcales</taxon>
        <taxon>Anaerovoracaceae</taxon>
        <taxon>Hominibacterium</taxon>
    </lineage>
</organism>
<dbReference type="InterPro" id="IPR003607">
    <property type="entry name" value="HD/PDEase_dom"/>
</dbReference>
<dbReference type="GO" id="GO:0052621">
    <property type="term" value="F:diguanylate cyclase activity"/>
    <property type="evidence" value="ECO:0007669"/>
    <property type="project" value="UniProtKB-EC"/>
</dbReference>
<dbReference type="Gene3D" id="1.10.3210.10">
    <property type="entry name" value="Hypothetical protein af1432"/>
    <property type="match status" value="1"/>
</dbReference>
<reference evidence="5" key="1">
    <citation type="submission" date="2022-09" db="EMBL/GenBank/DDBJ databases">
        <title>Culturomic study of gut microbiota in children with autism spectrum disorder.</title>
        <authorList>
            <person name="Efimov B.A."/>
            <person name="Chaplin A.V."/>
            <person name="Sokolova S.R."/>
            <person name="Pikina A.P."/>
            <person name="Korzhanova M."/>
            <person name="Belova V."/>
            <person name="Korostin D."/>
        </authorList>
    </citation>
    <scope>NUCLEOTIDE SEQUENCE</scope>
    <source>
        <strain evidence="5">ASD5510</strain>
    </source>
</reference>
<dbReference type="NCBIfam" id="TIGR00277">
    <property type="entry name" value="HDIG"/>
    <property type="match status" value="1"/>
</dbReference>
<dbReference type="NCBIfam" id="TIGR00254">
    <property type="entry name" value="GGDEF"/>
    <property type="match status" value="1"/>
</dbReference>
<protein>
    <submittedName>
        <fullName evidence="5">Diguanylate cyclase</fullName>
        <ecNumber evidence="5">2.7.7.65</ecNumber>
    </submittedName>
</protein>
<sequence length="853" mass="97037">MNSFVFIPIIALCCYLLLLFAFIAAKKTKLNDAFIMVLILGVLWVGGSFCMRMQFWPGEKLWYDVSIFGLLMMPFAFFCFMEAFVGAKKSKLRPLWLTLSLAVNIINIFTGLFLEAPLSVEHPGGQVQFVYQVTWSVTVLFLVCGAVLIHMFIIMLRGYKTDEIRKRQLTPILIGIVGVFLGQACLCLPLFEGFPIDVLSALLMVCCMFYAMYRRRLFKLTLLVSKGSCYVAVFVIAILLFANAIRPLERLIRRILGQYEDSYVLITAILFTLFTFLLYYIMKKFVDTVFIKEEITRSETLKEFSKAISCSLEIHQVLEKVTRTVQQTLDAEKVYIFIENGEEGSYHIAYSASPLDDKTVSLDKSNPVIVYLRQHNECLLMEEFQCLTAYKAMWEEEKKQIHNLGIHMFAPLKDGDTLIGLIGTAARDPHARFTYDDISFLTSISSIGAIAVKNSRLYEKVYQEARTDDLTGLLNRKYFYQVLEDEFEKNKDRSLALIILNLDDFKLYNQLYGDREGDLALQRVARIIAASVGNNGYISRYSGKEFAIILPGYDMLSASNLAENIRRQIMEMNKAEQDYALKVLTVSGGISSYPYGAGSVKELVENADMAVYQVKRRGKNAILLAHESMSNSREEDNVDSSEYKQGIYSEYAPTIYALTAAIDTKDHYTFSHSKNVAYYASRLAEAYDMGDDFVELIREAGLLHDIGKIGIREDILNKPGKLNDEEYEIMKGHVESSVGIIRHLPSLDYVIPAVIGHHERYDGQGYPRKISGEDIPMSARILCIADSFDAMVSMRSYKEPYTVEYALEELKRQRGRQFDPRLTDRFIKLVEEGAIVPKLDAELAVQEADQKKT</sequence>
<dbReference type="InterPro" id="IPR006674">
    <property type="entry name" value="HD_domain"/>
</dbReference>
<dbReference type="InterPro" id="IPR006675">
    <property type="entry name" value="HDIG_dom"/>
</dbReference>
<feature type="domain" description="GGDEF" evidence="2">
    <location>
        <begin position="493"/>
        <end position="627"/>
    </location>
</feature>
<dbReference type="InterPro" id="IPR029016">
    <property type="entry name" value="GAF-like_dom_sf"/>
</dbReference>
<feature type="transmembrane region" description="Helical" evidence="1">
    <location>
        <begin position="168"/>
        <end position="191"/>
    </location>
</feature>
<evidence type="ECO:0000259" key="2">
    <source>
        <dbReference type="PROSITE" id="PS50887"/>
    </source>
</evidence>
<dbReference type="InterPro" id="IPR037522">
    <property type="entry name" value="HD_GYP_dom"/>
</dbReference>
<feature type="domain" description="HD" evidence="3">
    <location>
        <begin position="669"/>
        <end position="791"/>
    </location>
</feature>
<dbReference type="PANTHER" id="PTHR43155:SF2">
    <property type="entry name" value="CYCLIC DI-GMP PHOSPHODIESTERASE PA4108"/>
    <property type="match status" value="1"/>
</dbReference>
<keyword evidence="1" id="KW-1133">Transmembrane helix</keyword>
<accession>A0A9J6QYM1</accession>
<dbReference type="SMART" id="SM00267">
    <property type="entry name" value="GGDEF"/>
    <property type="match status" value="1"/>
</dbReference>
<keyword evidence="6" id="KW-1185">Reference proteome</keyword>
<evidence type="ECO:0000259" key="3">
    <source>
        <dbReference type="PROSITE" id="PS51831"/>
    </source>
</evidence>
<keyword evidence="5" id="KW-0548">Nucleotidyltransferase</keyword>
<dbReference type="Gene3D" id="3.30.70.270">
    <property type="match status" value="1"/>
</dbReference>
<dbReference type="PROSITE" id="PS50887">
    <property type="entry name" value="GGDEF"/>
    <property type="match status" value="1"/>
</dbReference>
<feature type="transmembrane region" description="Helical" evidence="1">
    <location>
        <begin position="61"/>
        <end position="83"/>
    </location>
</feature>
<dbReference type="EMBL" id="JAOSHN010000011">
    <property type="protein sequence ID" value="MCU7380583.1"/>
    <property type="molecule type" value="Genomic_DNA"/>
</dbReference>
<dbReference type="SMART" id="SM00471">
    <property type="entry name" value="HDc"/>
    <property type="match status" value="1"/>
</dbReference>
<feature type="transmembrane region" description="Helical" evidence="1">
    <location>
        <begin position="262"/>
        <end position="282"/>
    </location>
</feature>
<dbReference type="InterPro" id="IPR043128">
    <property type="entry name" value="Rev_trsase/Diguanyl_cyclase"/>
</dbReference>
<dbReference type="AlphaFoldDB" id="A0A9J6QYM1"/>
<dbReference type="Pfam" id="PF00990">
    <property type="entry name" value="GGDEF"/>
    <property type="match status" value="1"/>
</dbReference>
<dbReference type="PANTHER" id="PTHR43155">
    <property type="entry name" value="CYCLIC DI-GMP PHOSPHODIESTERASE PA4108-RELATED"/>
    <property type="match status" value="1"/>
</dbReference>
<dbReference type="InterPro" id="IPR031621">
    <property type="entry name" value="HisKA_7TM"/>
</dbReference>
<dbReference type="PROSITE" id="PS51832">
    <property type="entry name" value="HD_GYP"/>
    <property type="match status" value="1"/>
</dbReference>
<dbReference type="Pfam" id="PF13487">
    <property type="entry name" value="HD_5"/>
    <property type="match status" value="1"/>
</dbReference>
<dbReference type="PROSITE" id="PS51831">
    <property type="entry name" value="HD"/>
    <property type="match status" value="1"/>
</dbReference>
<comment type="caution">
    <text evidence="5">The sequence shown here is derived from an EMBL/GenBank/DDBJ whole genome shotgun (WGS) entry which is preliminary data.</text>
</comment>
<feature type="transmembrane region" description="Helical" evidence="1">
    <location>
        <begin position="34"/>
        <end position="55"/>
    </location>
</feature>
<proteinExistence type="predicted"/>
<dbReference type="CDD" id="cd00077">
    <property type="entry name" value="HDc"/>
    <property type="match status" value="1"/>
</dbReference>
<evidence type="ECO:0000313" key="5">
    <source>
        <dbReference type="EMBL" id="MCU7380583.1"/>
    </source>
</evidence>
<dbReference type="RefSeq" id="WP_253019363.1">
    <property type="nucleotide sequence ID" value="NZ_JAOSHN010000011.1"/>
</dbReference>
<dbReference type="SMART" id="SM00065">
    <property type="entry name" value="GAF"/>
    <property type="match status" value="1"/>
</dbReference>
<name>A0A9J6QYM1_9FIRM</name>
<feature type="transmembrane region" description="Helical" evidence="1">
    <location>
        <begin position="95"/>
        <end position="114"/>
    </location>
</feature>
<keyword evidence="1" id="KW-0812">Transmembrane</keyword>
<evidence type="ECO:0000256" key="1">
    <source>
        <dbReference type="SAM" id="Phobius"/>
    </source>
</evidence>
<evidence type="ECO:0000259" key="4">
    <source>
        <dbReference type="PROSITE" id="PS51832"/>
    </source>
</evidence>
<dbReference type="Gene3D" id="3.30.450.40">
    <property type="match status" value="1"/>
</dbReference>